<dbReference type="GO" id="GO:0006325">
    <property type="term" value="P:chromatin organization"/>
    <property type="evidence" value="ECO:0007669"/>
    <property type="project" value="UniProtKB-KW"/>
</dbReference>
<dbReference type="Gene3D" id="1.10.1070.11">
    <property type="entry name" value="Phosphatidylinositol 3-/4-kinase, catalytic domain"/>
    <property type="match status" value="1"/>
</dbReference>
<name>A0A9W8XYU2_9PLEO</name>
<dbReference type="SUPFAM" id="SSF48371">
    <property type="entry name" value="ARM repeat"/>
    <property type="match status" value="1"/>
</dbReference>
<evidence type="ECO:0000313" key="25">
    <source>
        <dbReference type="EMBL" id="KAJ4362481.1"/>
    </source>
</evidence>
<dbReference type="PROSITE" id="PS00916">
    <property type="entry name" value="PI3_4_KINASE_2"/>
    <property type="match status" value="1"/>
</dbReference>
<dbReference type="PROSITE" id="PS50290">
    <property type="entry name" value="PI3_4_KINASE_3"/>
    <property type="match status" value="1"/>
</dbReference>
<evidence type="ECO:0000256" key="19">
    <source>
        <dbReference type="ARBA" id="ARBA00048679"/>
    </source>
</evidence>
<comment type="caution">
    <text evidence="25">The sequence shown here is derived from an EMBL/GenBank/DDBJ whole genome shotgun (WGS) entry which is preliminary data.</text>
</comment>
<dbReference type="InterPro" id="IPR036940">
    <property type="entry name" value="PI3/4_kinase_cat_sf"/>
</dbReference>
<accession>A0A9W8XYU2</accession>
<evidence type="ECO:0000259" key="24">
    <source>
        <dbReference type="PROSITE" id="PS51190"/>
    </source>
</evidence>
<evidence type="ECO:0000256" key="3">
    <source>
        <dbReference type="ARBA" id="ARBA00010769"/>
    </source>
</evidence>
<keyword evidence="16 20" id="KW-0539">Nucleus</keyword>
<dbReference type="InterPro" id="IPR016024">
    <property type="entry name" value="ARM-type_fold"/>
</dbReference>
<dbReference type="InterPro" id="IPR044107">
    <property type="entry name" value="PIKKc_ATM"/>
</dbReference>
<dbReference type="SMART" id="SM01343">
    <property type="entry name" value="FATC"/>
    <property type="match status" value="1"/>
</dbReference>
<evidence type="ECO:0000256" key="2">
    <source>
        <dbReference type="ARBA" id="ARBA00004574"/>
    </source>
</evidence>
<dbReference type="PROSITE" id="PS51189">
    <property type="entry name" value="FAT"/>
    <property type="match status" value="1"/>
</dbReference>
<evidence type="ECO:0000256" key="7">
    <source>
        <dbReference type="ARBA" id="ARBA00022454"/>
    </source>
</evidence>
<evidence type="ECO:0000313" key="26">
    <source>
        <dbReference type="Proteomes" id="UP001140560"/>
    </source>
</evidence>
<evidence type="ECO:0000256" key="1">
    <source>
        <dbReference type="ARBA" id="ARBA00004123"/>
    </source>
</evidence>
<sequence length="2980" mass="335172">MGATNIQDAKLLIQSSRVVDRTTGLKDLVHILKHNRGKPSLEALGNKAYLALCETLFQCLRDERSSFLRSKPKPKSKSKSTSTKTGALLPLSASALRHVIASGVRTIKSSTVEIIIDTIIEVLPGQDGLIKPLLEDLPKTLRSLLEYQPHVERLSKDCWDAAVDFCIESLSGTFTEPEVEPQSSWSTNVSSRARTPLEVTDITSSRASPRMPVTRTKSAPDEYAHSIEDFVHCLHLLVKASNAPVLDKAEAILGALLQFLQQRTGRGSVAAAALAAVNSVLVHTTLQSLELTKSTVQELLPLMKSMWSELILRDEIMITLMHTEAHILSLLADPDDEATHSDLEALVETIYNDYRRRQETTAHQYLEEDHLCFRHLGRADKNTHPLNTCAFSMETEYQRFESLWATVSTIARFSFMLDDRRQTITHDRSDTEESISKRLRVTQLFPEYLRHVFEPRSNAKRAALQVVAFMVQEGRYDEDDLQSMLEKLISCISDENPVHSVWAMIGLAGAALQQSATHAALQPYWISAWQSASRAVTSISNSRAACHLMDVLLRLNIVPFSSVSGTVQSMLLSIELSGPALLTETSSSLITTLIRERIKENPTHFNSTAERILNWLLSKWTPSQWSERTYSSLNAHHCNARDVLRVLYACLDRPFSTTPPAPFLMLGPIAQARTRNVRYKDLAQYLLLLDIKEEYLAQAEVSQVSPTEGPSEHHPTQMENRVLDFCLSEVDKTMQRWKDVSSANSTNITSDMMRVVTNLCIVAPAVAALGAPDDRRVSALESSATSLSESFVDNLAKPQTEQYKIDAVLETCTKSLPDISYLPHLNSQVFKQAGVCVLSQHLSKVLWNRRDVKQSFYAENDDFMDVDEDVDSQMTVGQVGFEVDVPRHDVQAENDASALRASCSAYLHLVSSIANNSETEHFDLPSKFVDHLIALHESELLRSRQFLRALWDSELKISRNDCLNLLERLSEALIDPRAREYNTSEVANGMLVEVLIGTALVWAPDATDREGQDLYDNIEALYAYYVREMEKGGVRRSANLQKIIAAFLQGLLKYHPDFGQNRKVPSVRTSLFELLSRGEMTVKYHIAERLPQMFEDFVLSEHDKILQDVDSSLPGDDEGVEGIAVRLLVLSKLAAQWHTLLRHSIYRIFATAGAVPGAAQHAKRCIFNVAQARGVGDSQCLFRLFAPQIIFTWLDRGRAVADIPFLTFGYTALLDLLRDIEAEAVGQAMMFGRKGEVEYLASQLGTTISGILSKNIGKAAAYTIAWDTCKGFARNKAEPSFANLLKEMIGADKYYDLVQKHFPQVLAHIFQTIDLEERISKSLDKKPPFNAAAKLIMEMTNISHSAQGLNIGIEPSFSAFYLPDQLERLCRRTADNPASFWTPSNYTFVMRSLLDRIHPALGSLFARSMIRKIRIVVALAGPVAYEGYPLQMTLQSLRPFLTDVQCAEDTVGIMQYLFEHGSYYLRQHLSFVTGIGLSILISVRVFLGSSQDSTTQQSQHVATMNAANRFHSWLTEYLKNHAQAITTTERSSAVKAFKLITTAASQVNAEGNSIRGSEESKLLLEILDDLKSGRKLLNKTSREVALDLLCQNFQVAPSARDDVLGQDDDASEYAPLVWESCRRSNVGDGYLLWTARVLGRAFNACGEVKKSTMHSLPWSFSGHVSKDSLGRISREAIVREVIDLFYSDDRNEVSLAEDVVRRLVFRLSSADQRYIDEMHRAIPEAIGKALGLYMPQDTDLALPLFTEGLEQAATPTESKPVAIWIRDLAIALCRRSADDPILGALPRFLVGIDHMARRLLPYILHLVLLEEFEGNRDVRNIMSEATMAWFRDCDVSTAPHVRVIIQCILYLRSQPVPKEVTRVDRDRWLEVDFLRASQAANACGMYRSALLFAETSSGQPIVKSSTRRSSVLVDPPRIPLELQLSIYKNLDEPDSFYGVDRGSTLLSVLDRLDYEGDGVKSLLFRGARLDSQMRRLNEFEAPDSRGTVKSLIMLNMNSVTHSLLSNDQFRDIGDDAVESTLHTARKLGQWDIKAPEMNHTEPSTLFKAFQGLYYAKSAAEAQGNFDRQLLATMSFLSGKNSSSVPTKVRLRTLGALTEADEVIRAERSEHLLDTWDRMKAREKWMRAGEFNDVRQLLSCRETLFNVLSSNTVLVDSLHTRTATVRGMEVEALVSSSAVCRKHGALQESLATVTYLSDIVPECKSVGLDIDATAQHEVANVLWEQGETEISIRMRQHLIDHADFDSQNIDLSLPVLLARLGHHLAEARLAKPDTIMRDYLEPAIRELKGQKQGSGPGQVFHEFALFCDKQLQSPEAAEDMERIKTVMDRKLQEYHEFTKLSKTDKSKGMRDTYYRSARRAKTWYDLDHAEYERMRKGREQFLRQCLENYLLSLFASDEYNNDALRVFSLWLEYSDTDLANAAVQTYLKDVPSGKFALLMNQLSSRLQAEDNDFQQLLMALVFRICVEHPYHGMHQIFAIQMKVGAITREDAVRAKDESARSRQKAAIGLANALSSDKRARSYWSSIFQSNEIYHHLAMFKGEKESTQQGRELPLDRYKESKDLVSKIPKLNLPPATLQIEVRPNMNYTDLPRIHSFKPTMSIANGLSAPKVITAKGTDGRPYKQLFKSGNDDLRQDAIMEQVFDQVSRLLKNHTATRIRNLGIRTYKVLPLSTRSGLMEFVQNTIPLHLWVMPAHEKYYPNDYKPDRCRKEIGTCQQDSLTTRVKVWQKIADNFHPVLRYFLLERFEDPDEWFERRLAYTRSTAAISILGHVLGLGDRHCHNILLDEKSGEIVHIDLGVSFEAGRVLPVPEVVPFRLTRDMVDAMGYTKTEGVFRRCCEFTMDTLREERESIMTLLNVLRYDPLVNWSVTPTKAKRMQEGNQDTAAQNGTARSTTVGPGGTPAPSGVPVGSGQVAGEEVVHESNKKREKEEQAGEAGRALSVVEKKLSKTLSTKATVNELIQQATDERNLAVLYMGWASYA</sequence>
<feature type="compositionally biased region" description="Polar residues" evidence="21">
    <location>
        <begin position="2878"/>
        <end position="2895"/>
    </location>
</feature>
<proteinExistence type="inferred from homology"/>
<dbReference type="EMBL" id="JAPEUY010000021">
    <property type="protein sequence ID" value="KAJ4362481.1"/>
    <property type="molecule type" value="Genomic_DNA"/>
</dbReference>
<dbReference type="Pfam" id="PF02260">
    <property type="entry name" value="FATC"/>
    <property type="match status" value="1"/>
</dbReference>
<dbReference type="PROSITE" id="PS00915">
    <property type="entry name" value="PI3_4_KINASE_1"/>
    <property type="match status" value="1"/>
</dbReference>
<evidence type="ECO:0000256" key="14">
    <source>
        <dbReference type="ARBA" id="ARBA00022853"/>
    </source>
</evidence>
<feature type="region of interest" description="Disordered" evidence="21">
    <location>
        <begin position="2872"/>
        <end position="2936"/>
    </location>
</feature>
<dbReference type="PANTHER" id="PTHR37079:SF4">
    <property type="entry name" value="SERINE_THREONINE-PROTEIN KINASE ATM"/>
    <property type="match status" value="1"/>
</dbReference>
<evidence type="ECO:0000256" key="11">
    <source>
        <dbReference type="ARBA" id="ARBA00022763"/>
    </source>
</evidence>
<evidence type="ECO:0000256" key="6">
    <source>
        <dbReference type="ARBA" id="ARBA00014619"/>
    </source>
</evidence>
<keyword evidence="15 20" id="KW-0779">Telomere</keyword>
<keyword evidence="8 20" id="KW-0723">Serine/threonine-protein kinase</keyword>
<evidence type="ECO:0000256" key="10">
    <source>
        <dbReference type="ARBA" id="ARBA00022741"/>
    </source>
</evidence>
<evidence type="ECO:0000256" key="21">
    <source>
        <dbReference type="SAM" id="MobiDB-lite"/>
    </source>
</evidence>
<dbReference type="Pfam" id="PF11640">
    <property type="entry name" value="TAN"/>
    <property type="match status" value="1"/>
</dbReference>
<evidence type="ECO:0000256" key="13">
    <source>
        <dbReference type="ARBA" id="ARBA00022840"/>
    </source>
</evidence>
<comment type="subunit">
    <text evidence="4">Associates with DNA double-strand breaks.</text>
</comment>
<evidence type="ECO:0000256" key="16">
    <source>
        <dbReference type="ARBA" id="ARBA00023242"/>
    </source>
</evidence>
<evidence type="ECO:0000256" key="18">
    <source>
        <dbReference type="ARBA" id="ARBA00047899"/>
    </source>
</evidence>
<dbReference type="Gene3D" id="3.30.1010.10">
    <property type="entry name" value="Phosphatidylinositol 3-kinase Catalytic Subunit, Chain A, domain 4"/>
    <property type="match status" value="1"/>
</dbReference>
<dbReference type="FunFam" id="3.30.1010.10:FF:000019">
    <property type="entry name" value="Serine/threonine-protein kinase Tel1"/>
    <property type="match status" value="1"/>
</dbReference>
<feature type="domain" description="FATC" evidence="24">
    <location>
        <begin position="2948"/>
        <end position="2980"/>
    </location>
</feature>
<feature type="compositionally biased region" description="Basic and acidic residues" evidence="21">
    <location>
        <begin position="2917"/>
        <end position="2931"/>
    </location>
</feature>
<evidence type="ECO:0000256" key="4">
    <source>
        <dbReference type="ARBA" id="ARBA00011370"/>
    </source>
</evidence>
<comment type="catalytic activity">
    <reaction evidence="19">
        <text>L-seryl-[protein] + ATP = O-phospho-L-seryl-[protein] + ADP + H(+)</text>
        <dbReference type="Rhea" id="RHEA:17989"/>
        <dbReference type="Rhea" id="RHEA-COMP:9863"/>
        <dbReference type="Rhea" id="RHEA-COMP:11604"/>
        <dbReference type="ChEBI" id="CHEBI:15378"/>
        <dbReference type="ChEBI" id="CHEBI:29999"/>
        <dbReference type="ChEBI" id="CHEBI:30616"/>
        <dbReference type="ChEBI" id="CHEBI:83421"/>
        <dbReference type="ChEBI" id="CHEBI:456216"/>
        <dbReference type="EC" id="2.7.11.1"/>
    </reaction>
</comment>
<dbReference type="InterPro" id="IPR014009">
    <property type="entry name" value="PIK_FAT"/>
</dbReference>
<gene>
    <name evidence="25" type="primary">TEL1</name>
    <name evidence="25" type="ORF">N0V83_010575</name>
</gene>
<dbReference type="GO" id="GO:0000781">
    <property type="term" value="C:chromosome, telomeric region"/>
    <property type="evidence" value="ECO:0007669"/>
    <property type="project" value="UniProtKB-SubCell"/>
</dbReference>
<organism evidence="25 26">
    <name type="scientific">Neocucurbitaria cava</name>
    <dbReference type="NCBI Taxonomy" id="798079"/>
    <lineage>
        <taxon>Eukaryota</taxon>
        <taxon>Fungi</taxon>
        <taxon>Dikarya</taxon>
        <taxon>Ascomycota</taxon>
        <taxon>Pezizomycotina</taxon>
        <taxon>Dothideomycetes</taxon>
        <taxon>Pleosporomycetidae</taxon>
        <taxon>Pleosporales</taxon>
        <taxon>Pleosporineae</taxon>
        <taxon>Cucurbitariaceae</taxon>
        <taxon>Neocucurbitaria</taxon>
    </lineage>
</organism>
<dbReference type="InterPro" id="IPR011009">
    <property type="entry name" value="Kinase-like_dom_sf"/>
</dbReference>
<dbReference type="SUPFAM" id="SSF56112">
    <property type="entry name" value="Protein kinase-like (PK-like)"/>
    <property type="match status" value="1"/>
</dbReference>
<dbReference type="GO" id="GO:0005524">
    <property type="term" value="F:ATP binding"/>
    <property type="evidence" value="ECO:0007669"/>
    <property type="project" value="UniProtKB-KW"/>
</dbReference>
<keyword evidence="26" id="KW-1185">Reference proteome</keyword>
<protein>
    <recommendedName>
        <fullName evidence="6 20">Serine/threonine-protein kinase Tel1</fullName>
        <ecNumber evidence="5 20">2.7.11.1</ecNumber>
    </recommendedName>
</protein>
<dbReference type="InterPro" id="IPR021668">
    <property type="entry name" value="TAN"/>
</dbReference>
<comment type="catalytic activity">
    <reaction evidence="18 20">
        <text>L-threonyl-[protein] + ATP = O-phospho-L-threonyl-[protein] + ADP + H(+)</text>
        <dbReference type="Rhea" id="RHEA:46608"/>
        <dbReference type="Rhea" id="RHEA-COMP:11060"/>
        <dbReference type="Rhea" id="RHEA-COMP:11605"/>
        <dbReference type="ChEBI" id="CHEBI:15378"/>
        <dbReference type="ChEBI" id="CHEBI:30013"/>
        <dbReference type="ChEBI" id="CHEBI:30616"/>
        <dbReference type="ChEBI" id="CHEBI:61977"/>
        <dbReference type="ChEBI" id="CHEBI:456216"/>
        <dbReference type="EC" id="2.7.11.1"/>
    </reaction>
</comment>
<dbReference type="CDD" id="cd05171">
    <property type="entry name" value="PIKKc_ATM"/>
    <property type="match status" value="1"/>
</dbReference>
<keyword evidence="14 20" id="KW-0156">Chromatin regulator</keyword>
<evidence type="ECO:0000256" key="15">
    <source>
        <dbReference type="ARBA" id="ARBA00022895"/>
    </source>
</evidence>
<feature type="domain" description="PI3K/PI4K catalytic" evidence="22">
    <location>
        <begin position="2595"/>
        <end position="2904"/>
    </location>
</feature>
<dbReference type="FunFam" id="1.10.1070.11:FF:000034">
    <property type="entry name" value="Serine/threonine-protein kinase Tel1"/>
    <property type="match status" value="1"/>
</dbReference>
<evidence type="ECO:0000256" key="17">
    <source>
        <dbReference type="ARBA" id="ARBA00025079"/>
    </source>
</evidence>
<evidence type="ECO:0000256" key="5">
    <source>
        <dbReference type="ARBA" id="ARBA00012513"/>
    </source>
</evidence>
<dbReference type="GO" id="GO:0006281">
    <property type="term" value="P:DNA repair"/>
    <property type="evidence" value="ECO:0007669"/>
    <property type="project" value="InterPro"/>
</dbReference>
<dbReference type="PANTHER" id="PTHR37079">
    <property type="entry name" value="SERINE/THREONINE-PROTEIN KINASE ATM"/>
    <property type="match status" value="1"/>
</dbReference>
<dbReference type="InterPro" id="IPR018936">
    <property type="entry name" value="PI3/4_kinase_CS"/>
</dbReference>
<evidence type="ECO:0000259" key="23">
    <source>
        <dbReference type="PROSITE" id="PS51189"/>
    </source>
</evidence>
<keyword evidence="10 20" id="KW-0547">Nucleotide-binding</keyword>
<evidence type="ECO:0000256" key="12">
    <source>
        <dbReference type="ARBA" id="ARBA00022777"/>
    </source>
</evidence>
<dbReference type="Proteomes" id="UP001140560">
    <property type="component" value="Unassembled WGS sequence"/>
</dbReference>
<dbReference type="Pfam" id="PF00454">
    <property type="entry name" value="PI3_PI4_kinase"/>
    <property type="match status" value="1"/>
</dbReference>
<keyword evidence="9 20" id="KW-0808">Transferase</keyword>
<feature type="domain" description="FAT" evidence="23">
    <location>
        <begin position="1875"/>
        <end position="2481"/>
    </location>
</feature>
<dbReference type="GO" id="GO:0005634">
    <property type="term" value="C:nucleus"/>
    <property type="evidence" value="ECO:0007669"/>
    <property type="project" value="UniProtKB-SubCell"/>
</dbReference>
<dbReference type="GO" id="GO:0035556">
    <property type="term" value="P:intracellular signal transduction"/>
    <property type="evidence" value="ECO:0007669"/>
    <property type="project" value="UniProtKB-ARBA"/>
</dbReference>
<evidence type="ECO:0000256" key="20">
    <source>
        <dbReference type="RuleBase" id="RU365027"/>
    </source>
</evidence>
<dbReference type="SMART" id="SM01342">
    <property type="entry name" value="TAN"/>
    <property type="match status" value="1"/>
</dbReference>
<dbReference type="EC" id="2.7.11.1" evidence="5 20"/>
<dbReference type="InterPro" id="IPR000403">
    <property type="entry name" value="PI3/4_kinase_cat_dom"/>
</dbReference>
<dbReference type="InterPro" id="IPR003152">
    <property type="entry name" value="FATC_dom"/>
</dbReference>
<keyword evidence="12 20" id="KW-0418">Kinase</keyword>
<keyword evidence="7 20" id="KW-0158">Chromosome</keyword>
<evidence type="ECO:0000256" key="8">
    <source>
        <dbReference type="ARBA" id="ARBA00022527"/>
    </source>
</evidence>
<keyword evidence="13 20" id="KW-0067">ATP-binding</keyword>
<evidence type="ECO:0000259" key="22">
    <source>
        <dbReference type="PROSITE" id="PS50290"/>
    </source>
</evidence>
<reference evidence="25" key="1">
    <citation type="submission" date="2022-10" db="EMBL/GenBank/DDBJ databases">
        <title>Tapping the CABI collections for fungal endophytes: first genome assemblies for Collariella, Neodidymelliopsis, Ascochyta clinopodiicola, Didymella pomorum, Didymosphaeria variabile, Neocosmospora piperis and Neocucurbitaria cava.</title>
        <authorList>
            <person name="Hill R."/>
        </authorList>
    </citation>
    <scope>NUCLEOTIDE SEQUENCE</scope>
    <source>
        <strain evidence="25">IMI 356814</strain>
    </source>
</reference>
<dbReference type="InterPro" id="IPR038980">
    <property type="entry name" value="ATM_plant"/>
</dbReference>
<dbReference type="SMART" id="SM00146">
    <property type="entry name" value="PI3Kc"/>
    <property type="match status" value="1"/>
</dbReference>
<comment type="function">
    <text evidence="17 20">Serine/threonine protein kinase which activates checkpoint signaling upon genotoxic stresses such as ionizing radiation (IR), ultraviolet light (UV), or DNA replication stalling, thereby acting as a DNA damage sensor. Recognizes the substrate consensus sequence [ST]-Q. Phosphorylates histone H2A to form H2AS128ph (gamma-H2A) at sites of DNA damage, involved in the regulation of DNA damage response mechanism. Required for the control of telomere length and genome stability.</text>
</comment>
<keyword evidence="11 20" id="KW-0227">DNA damage</keyword>
<dbReference type="GO" id="GO:0004674">
    <property type="term" value="F:protein serine/threonine kinase activity"/>
    <property type="evidence" value="ECO:0007669"/>
    <property type="project" value="UniProtKB-KW"/>
</dbReference>
<comment type="subcellular location">
    <subcellularLocation>
        <location evidence="2 20">Chromosome</location>
        <location evidence="2 20">Telomere</location>
    </subcellularLocation>
    <subcellularLocation>
        <location evidence="1 20">Nucleus</location>
    </subcellularLocation>
</comment>
<comment type="similarity">
    <text evidence="3 20">Belongs to the PI3/PI4-kinase family. ATM subfamily.</text>
</comment>
<dbReference type="OrthoDB" id="381190at2759"/>
<dbReference type="PROSITE" id="PS51190">
    <property type="entry name" value="FATC"/>
    <property type="match status" value="1"/>
</dbReference>
<evidence type="ECO:0000256" key="9">
    <source>
        <dbReference type="ARBA" id="ARBA00022679"/>
    </source>
</evidence>